<evidence type="ECO:0000313" key="9">
    <source>
        <dbReference type="EMBL" id="KPJ09277.1"/>
    </source>
</evidence>
<dbReference type="FunCoup" id="A0A194QUY2">
    <property type="interactions" value="1194"/>
</dbReference>
<evidence type="ECO:0000259" key="8">
    <source>
        <dbReference type="PROSITE" id="PS51366"/>
    </source>
</evidence>
<feature type="compositionally biased region" description="Polar residues" evidence="6">
    <location>
        <begin position="770"/>
        <end position="786"/>
    </location>
</feature>
<dbReference type="Pfam" id="PF02854">
    <property type="entry name" value="MIF4G"/>
    <property type="match status" value="1"/>
</dbReference>
<proteinExistence type="inferred from homology"/>
<evidence type="ECO:0000256" key="6">
    <source>
        <dbReference type="SAM" id="MobiDB-lite"/>
    </source>
</evidence>
<dbReference type="FunFam" id="1.25.40.180:FF:000042">
    <property type="entry name" value="Eukaryotic translation initiation factor 4 gamma"/>
    <property type="match status" value="1"/>
</dbReference>
<dbReference type="InterPro" id="IPR016024">
    <property type="entry name" value="ARM-type_fold"/>
</dbReference>
<dbReference type="PANTHER" id="PTHR23253">
    <property type="entry name" value="EUKARYOTIC TRANSLATION INITIATION FACTOR 4 GAMMA"/>
    <property type="match status" value="1"/>
</dbReference>
<dbReference type="PROSITE" id="PS51366">
    <property type="entry name" value="MI"/>
    <property type="match status" value="1"/>
</dbReference>
<protein>
    <submittedName>
        <fullName evidence="9">Eukaryotic translation initiation factor 4 gamma 3</fullName>
    </submittedName>
</protein>
<dbReference type="Pfam" id="PF02847">
    <property type="entry name" value="MA3"/>
    <property type="match status" value="1"/>
</dbReference>
<feature type="compositionally biased region" description="Polar residues" evidence="6">
    <location>
        <begin position="1452"/>
        <end position="1464"/>
    </location>
</feature>
<feature type="compositionally biased region" description="Polar residues" evidence="6">
    <location>
        <begin position="630"/>
        <end position="640"/>
    </location>
</feature>
<feature type="region of interest" description="Disordered" evidence="6">
    <location>
        <begin position="756"/>
        <end position="786"/>
    </location>
</feature>
<feature type="region of interest" description="Disordered" evidence="6">
    <location>
        <begin position="622"/>
        <end position="641"/>
    </location>
</feature>
<feature type="compositionally biased region" description="Pro residues" evidence="6">
    <location>
        <begin position="553"/>
        <end position="598"/>
    </location>
</feature>
<dbReference type="STRING" id="76193.A0A194QUY2"/>
<dbReference type="SMART" id="SM00543">
    <property type="entry name" value="MIF4G"/>
    <property type="match status" value="1"/>
</dbReference>
<dbReference type="CDD" id="cd11559">
    <property type="entry name" value="W2_eIF4G1_like"/>
    <property type="match status" value="1"/>
</dbReference>
<keyword evidence="5" id="KW-0648">Protein biosynthesis</keyword>
<feature type="region of interest" description="Disordered" evidence="6">
    <location>
        <begin position="115"/>
        <end position="156"/>
    </location>
</feature>
<feature type="compositionally biased region" description="Polar residues" evidence="6">
    <location>
        <begin position="978"/>
        <end position="988"/>
    </location>
</feature>
<evidence type="ECO:0000259" key="7">
    <source>
        <dbReference type="PROSITE" id="PS51363"/>
    </source>
</evidence>
<dbReference type="InterPro" id="IPR003891">
    <property type="entry name" value="Initiation_fac_eIF4g_MI"/>
</dbReference>
<dbReference type="PROSITE" id="PS51363">
    <property type="entry name" value="W2"/>
    <property type="match status" value="1"/>
</dbReference>
<feature type="compositionally biased region" description="Low complexity" evidence="6">
    <location>
        <begin position="1470"/>
        <end position="1485"/>
    </location>
</feature>
<dbReference type="InterPro" id="IPR003307">
    <property type="entry name" value="W2_domain"/>
</dbReference>
<feature type="compositionally biased region" description="Low complexity" evidence="6">
    <location>
        <begin position="172"/>
        <end position="183"/>
    </location>
</feature>
<reference evidence="9 10" key="1">
    <citation type="journal article" date="2015" name="Nat. Commun.">
        <title>Outbred genome sequencing and CRISPR/Cas9 gene editing in butterflies.</title>
        <authorList>
            <person name="Li X."/>
            <person name="Fan D."/>
            <person name="Zhang W."/>
            <person name="Liu G."/>
            <person name="Zhang L."/>
            <person name="Zhao L."/>
            <person name="Fang X."/>
            <person name="Chen L."/>
            <person name="Dong Y."/>
            <person name="Chen Y."/>
            <person name="Ding Y."/>
            <person name="Zhao R."/>
            <person name="Feng M."/>
            <person name="Zhu Y."/>
            <person name="Feng Y."/>
            <person name="Jiang X."/>
            <person name="Zhu D."/>
            <person name="Xiang H."/>
            <person name="Feng X."/>
            <person name="Li S."/>
            <person name="Wang J."/>
            <person name="Zhang G."/>
            <person name="Kronforst M.R."/>
            <person name="Wang W."/>
        </authorList>
    </citation>
    <scope>NUCLEOTIDE SEQUENCE [LARGE SCALE GENOMIC DNA]</scope>
    <source>
        <strain evidence="9">Ya'a_city_454_Pm</strain>
        <tissue evidence="9">Whole body</tissue>
    </source>
</reference>
<dbReference type="InterPro" id="IPR003890">
    <property type="entry name" value="MIF4G-like_typ-3"/>
</dbReference>
<dbReference type="GO" id="GO:0003743">
    <property type="term" value="F:translation initiation factor activity"/>
    <property type="evidence" value="ECO:0007669"/>
    <property type="project" value="UniProtKB-KW"/>
</dbReference>
<feature type="region of interest" description="Disordered" evidence="6">
    <location>
        <begin position="1325"/>
        <end position="1364"/>
    </location>
</feature>
<dbReference type="EMBL" id="KQ461108">
    <property type="protein sequence ID" value="KPJ09277.1"/>
    <property type="molecule type" value="Genomic_DNA"/>
</dbReference>
<organism evidence="9 10">
    <name type="scientific">Papilio machaon</name>
    <name type="common">Old World swallowtail butterfly</name>
    <dbReference type="NCBI Taxonomy" id="76193"/>
    <lineage>
        <taxon>Eukaryota</taxon>
        <taxon>Metazoa</taxon>
        <taxon>Ecdysozoa</taxon>
        <taxon>Arthropoda</taxon>
        <taxon>Hexapoda</taxon>
        <taxon>Insecta</taxon>
        <taxon>Pterygota</taxon>
        <taxon>Neoptera</taxon>
        <taxon>Endopterygota</taxon>
        <taxon>Lepidoptera</taxon>
        <taxon>Glossata</taxon>
        <taxon>Ditrysia</taxon>
        <taxon>Papilionoidea</taxon>
        <taxon>Papilionidae</taxon>
        <taxon>Papilioninae</taxon>
        <taxon>Papilio</taxon>
    </lineage>
</organism>
<evidence type="ECO:0000256" key="5">
    <source>
        <dbReference type="ARBA" id="ARBA00022917"/>
    </source>
</evidence>
<dbReference type="Proteomes" id="UP000053240">
    <property type="component" value="Unassembled WGS sequence"/>
</dbReference>
<dbReference type="GO" id="GO:0003729">
    <property type="term" value="F:mRNA binding"/>
    <property type="evidence" value="ECO:0007669"/>
    <property type="project" value="TreeGrafter"/>
</dbReference>
<gene>
    <name evidence="9" type="ORF">RR48_15418</name>
</gene>
<feature type="region of interest" description="Disordered" evidence="6">
    <location>
        <begin position="1452"/>
        <end position="1505"/>
    </location>
</feature>
<keyword evidence="10" id="KW-1185">Reference proteome</keyword>
<dbReference type="PANTHER" id="PTHR23253:SF78">
    <property type="entry name" value="EUKARYOTIC TRANSLATION INITIATION FACTOR 4G1, ISOFORM B-RELATED"/>
    <property type="match status" value="1"/>
</dbReference>
<feature type="compositionally biased region" description="Polar residues" evidence="6">
    <location>
        <begin position="479"/>
        <end position="503"/>
    </location>
</feature>
<evidence type="ECO:0000256" key="2">
    <source>
        <dbReference type="ARBA" id="ARBA00022540"/>
    </source>
</evidence>
<comment type="similarity">
    <text evidence="1">Belongs to the eukaryotic initiation factor 4G family.</text>
</comment>
<feature type="compositionally biased region" description="Polar residues" evidence="6">
    <location>
        <begin position="184"/>
        <end position="206"/>
    </location>
</feature>
<feature type="compositionally biased region" description="Basic and acidic residues" evidence="6">
    <location>
        <begin position="989"/>
        <end position="998"/>
    </location>
</feature>
<feature type="compositionally biased region" description="Pro residues" evidence="6">
    <location>
        <begin position="135"/>
        <end position="153"/>
    </location>
</feature>
<feature type="region of interest" description="Disordered" evidence="6">
    <location>
        <begin position="168"/>
        <end position="213"/>
    </location>
</feature>
<evidence type="ECO:0000256" key="4">
    <source>
        <dbReference type="ARBA" id="ARBA00022845"/>
    </source>
</evidence>
<feature type="compositionally biased region" description="Basic and acidic residues" evidence="6">
    <location>
        <begin position="648"/>
        <end position="668"/>
    </location>
</feature>
<feature type="region of interest" description="Disordered" evidence="6">
    <location>
        <begin position="275"/>
        <end position="304"/>
    </location>
</feature>
<evidence type="ECO:0000256" key="1">
    <source>
        <dbReference type="ARBA" id="ARBA00005775"/>
    </source>
</evidence>
<feature type="compositionally biased region" description="Basic and acidic residues" evidence="6">
    <location>
        <begin position="867"/>
        <end position="877"/>
    </location>
</feature>
<name>A0A194QUY2_PAPMA</name>
<dbReference type="SMART" id="SM00515">
    <property type="entry name" value="eIF5C"/>
    <property type="match status" value="1"/>
</dbReference>
<feature type="compositionally biased region" description="Basic and acidic residues" evidence="6">
    <location>
        <begin position="756"/>
        <end position="769"/>
    </location>
</feature>
<keyword evidence="3" id="KW-0597">Phosphoprotein</keyword>
<feature type="compositionally biased region" description="Polar residues" evidence="6">
    <location>
        <begin position="275"/>
        <end position="286"/>
    </location>
</feature>
<feature type="compositionally biased region" description="Polar residues" evidence="6">
    <location>
        <begin position="1350"/>
        <end position="1364"/>
    </location>
</feature>
<feature type="domain" description="W2" evidence="7">
    <location>
        <begin position="1692"/>
        <end position="1854"/>
    </location>
</feature>
<feature type="region of interest" description="Disordered" evidence="6">
    <location>
        <begin position="537"/>
        <end position="601"/>
    </location>
</feature>
<evidence type="ECO:0000256" key="3">
    <source>
        <dbReference type="ARBA" id="ARBA00022553"/>
    </source>
</evidence>
<dbReference type="GO" id="GO:0016281">
    <property type="term" value="C:eukaryotic translation initiation factor 4F complex"/>
    <property type="evidence" value="ECO:0007669"/>
    <property type="project" value="TreeGrafter"/>
</dbReference>
<dbReference type="InParanoid" id="A0A194QUY2"/>
<dbReference type="GO" id="GO:0006417">
    <property type="term" value="P:regulation of translation"/>
    <property type="evidence" value="ECO:0007669"/>
    <property type="project" value="UniProtKB-KW"/>
</dbReference>
<feature type="region of interest" description="Disordered" evidence="6">
    <location>
        <begin position="826"/>
        <end position="903"/>
    </location>
</feature>
<feature type="region of interest" description="Disordered" evidence="6">
    <location>
        <begin position="648"/>
        <end position="676"/>
    </location>
</feature>
<keyword evidence="4" id="KW-0810">Translation regulation</keyword>
<accession>A0A194QUY2</accession>
<evidence type="ECO:0000313" key="10">
    <source>
        <dbReference type="Proteomes" id="UP000053240"/>
    </source>
</evidence>
<feature type="compositionally biased region" description="Polar residues" evidence="6">
    <location>
        <begin position="832"/>
        <end position="845"/>
    </location>
</feature>
<feature type="compositionally biased region" description="Low complexity" evidence="6">
    <location>
        <begin position="537"/>
        <end position="552"/>
    </location>
</feature>
<feature type="region of interest" description="Disordered" evidence="6">
    <location>
        <begin position="1"/>
        <end position="21"/>
    </location>
</feature>
<dbReference type="Pfam" id="PF02020">
    <property type="entry name" value="W2"/>
    <property type="match status" value="1"/>
</dbReference>
<feature type="region of interest" description="Disordered" evidence="6">
    <location>
        <begin position="970"/>
        <end position="1016"/>
    </location>
</feature>
<sequence length="1856" mass="205619">MDQSQINKNETECVDQGQGLGNQVPRTLETVPLQVNFCNYVSSHEVQERMQGLQKSFRSFCYIPFEQMLAGVPSLPTLYEEDYAYDYDVPAPLPHADVANQYASIQTGSECYHPSGSTASGFLPGAQPTIGPQPTLRPQPTPQPSAPPAPPAPAAQQLDMSKPALAGHNYVPQQSQSPQSRPQYSNFSYRAQHGTRPNTHPRQQQPYIGGAGNNTAAPVVYHHPTLVFQPHMGLPQGYQQPRSSSSGFYQYVSPYLGYGTPTGHTPPYYYPNNQPLGGSGVTSNSARAGAPLVGPQPTAAAAPAPLPHAPPPPHLHTTMPGVRPTLTKRSHRVPIIDPVTQQEVLSELYNNDTYFVPGEMNERQTPQPEVTPTHTIAEEFSRLVNESIANQQPMNEVAMKPPIVPKTIEMPTPPLSLSMQTQTNVINPINSNLVKSDIINYNDNTTLGSEVVANVVETPVVSAISDSPVIVPKITNVKQQVPKTAEQSQSPVETKSQPQGYKQNKQKNKPTVPQVEEVLEKAAPFVIAAATPAAPAAPAEPAAPAVDVADPVEVPPPPADSPPAPAPAPASAPAPTPAPSPVPTSAPAPVRAPAPAPAPAHSVNFLPAYAIPTFQPPAPTPYVVVEPPQARSSAATNPITQMLREQRDRIKTEEDSKQKEHVQEKETTKPNGPTSLDCDINVYKEWVQSVLKSVRSEPIPEVEHESQLHKTETKVAKITSTPKEIHVTETSNNKLPTLPESAATEHNIDNIEKSAKELTAKPRLSESKETSSATKAQLKLSQSLDNTASDNIKHKMKDINLNNELTADANENEVTTLKSENVKEEIYKNEKVTNNPKNDKSSNNIDIEASKDNDANDNVANDNVESDSDKVSMDQKQDAPMSDEESKTSTAEDNEKSASAAPKLKYKYDNDQWSPLNQSGKKCYDIGLLMQIKDDPLSKTKPNAPMLEVCNIIKPHQEPQPFNPISRPINDSLFPNFAKNSSIGSRSNTPRDPKKDGRNLSAGGKGSMKLNVSPSGSTHHKAVIRVSLTREDVKLNQSKDAWKPTRLKAASLSEEEFKTQELYKKFRGILNKLTPQKFDTLMEKVKTLEINTQSRLEGVIDLVFEKAIDEPNFSEAYANMCNKLASIKVPADNGSPDKYVNFRLLIISKCQNQFVTAKVDENVLKMEKEMNECTDPVKKKELQLQLDEENRKLRMRSVGNVRFIGELYKLKMLTAKIMVYCMNYLVDKLEEEKLECLCKLLTTIGEQVENEVKEQLELVFKQMQEIVDKKSNKISSRVRFMIKDVIELRQRRWVVKSVVDSQPKMMDQIQKEAEQQQRHIELMNSIPMGGGYGRREDGGRGKRGGEGRRQNNNSFTDNNWKSPRINTVDMSKLKAGTQKNLSNIKLAPQHSGWNHGSGTKNTLQASSNSMIGITKNKFSMLENSSTDPTLLRANPDLSTSYTKGASIERSTFNSRGDFNMSSGSRARLTPEAAPRPAASAPSPQVAEPPPVAEPAQEPLSEEKKRSVRSMVGLSLNFDNDEVVLEIQQRFPIQYHVALVTEIVNIVLEKSAKDIDTVAKTILHIVNLNVLSASHFLAGISEIFEFGPDLYIDIPMLYVYLSKFMTPLIENKHVTFAQVFKLCEKSIIPADHGHLILKAIINSLKESMGVSFVKTKWQESGLEFKQWMNEDQVPKWLEDNKLEYLVKDIPSEESKMILTPAEVESKLLQLMNADETCDCVRGWIQDNVGASREEEWMTRALMAAVCSHALLGGEGARRLSRDRMHKYAPLLHELAARSELDCLLAVQRLVHRLEHPQGLTLDIFQYLHEQYIISVEGFITWETSEKEPEGKAVMLKALTSFFTNIREADNEDTCSEE</sequence>
<feature type="compositionally biased region" description="Basic and acidic residues" evidence="6">
    <location>
        <begin position="1333"/>
        <end position="1349"/>
    </location>
</feature>
<keyword evidence="2 9" id="KW-0396">Initiation factor</keyword>
<feature type="domain" description="MI" evidence="8">
    <location>
        <begin position="1502"/>
        <end position="1623"/>
    </location>
</feature>
<feature type="region of interest" description="Disordered" evidence="6">
    <location>
        <begin position="479"/>
        <end position="512"/>
    </location>
</feature>
<dbReference type="Gene3D" id="1.25.40.180">
    <property type="match status" value="3"/>
</dbReference>
<dbReference type="SUPFAM" id="SSF48371">
    <property type="entry name" value="ARM repeat"/>
    <property type="match status" value="3"/>
</dbReference>